<dbReference type="InterPro" id="IPR056816">
    <property type="entry name" value="ACR2/9/10_N"/>
</dbReference>
<dbReference type="GO" id="GO:0016597">
    <property type="term" value="F:amino acid binding"/>
    <property type="evidence" value="ECO:0007669"/>
    <property type="project" value="UniProtKB-UniRule"/>
</dbReference>
<dbReference type="Pfam" id="PF24914">
    <property type="entry name" value="ACR10_N"/>
    <property type="match status" value="1"/>
</dbReference>
<dbReference type="InterPro" id="IPR040217">
    <property type="entry name" value="ACR1-12"/>
</dbReference>
<proteinExistence type="predicted"/>
<dbReference type="PANTHER" id="PTHR31096">
    <property type="entry name" value="ACT DOMAIN-CONTAINING PROTEIN ACR4-RELATED"/>
    <property type="match status" value="1"/>
</dbReference>
<evidence type="ECO:0000313" key="4">
    <source>
        <dbReference type="EMBL" id="KAF6145938.1"/>
    </source>
</evidence>
<evidence type="ECO:0000259" key="3">
    <source>
        <dbReference type="Pfam" id="PF24914"/>
    </source>
</evidence>
<reference evidence="4 5" key="1">
    <citation type="journal article" date="2020" name="IScience">
        <title>Genome Sequencing of the Endangered Kingdonia uniflora (Circaeasteraceae, Ranunculales) Reveals Potential Mechanisms of Evolutionary Specialization.</title>
        <authorList>
            <person name="Sun Y."/>
            <person name="Deng T."/>
            <person name="Zhang A."/>
            <person name="Moore M.J."/>
            <person name="Landis J.B."/>
            <person name="Lin N."/>
            <person name="Zhang H."/>
            <person name="Zhang X."/>
            <person name="Huang J."/>
            <person name="Zhang X."/>
            <person name="Sun H."/>
            <person name="Wang H."/>
        </authorList>
    </citation>
    <scope>NUCLEOTIDE SEQUENCE [LARGE SCALE GENOMIC DNA]</scope>
    <source>
        <strain evidence="4">TB1705</strain>
        <tissue evidence="4">Leaf</tissue>
    </source>
</reference>
<name>A0A7J7LTQ5_9MAGN</name>
<organism evidence="4 5">
    <name type="scientific">Kingdonia uniflora</name>
    <dbReference type="NCBI Taxonomy" id="39325"/>
    <lineage>
        <taxon>Eukaryota</taxon>
        <taxon>Viridiplantae</taxon>
        <taxon>Streptophyta</taxon>
        <taxon>Embryophyta</taxon>
        <taxon>Tracheophyta</taxon>
        <taxon>Spermatophyta</taxon>
        <taxon>Magnoliopsida</taxon>
        <taxon>Ranunculales</taxon>
        <taxon>Circaeasteraceae</taxon>
        <taxon>Kingdonia</taxon>
    </lineage>
</organism>
<feature type="non-terminal residue" evidence="4">
    <location>
        <position position="125"/>
    </location>
</feature>
<protein>
    <recommendedName>
        <fullName evidence="2">ACT domain-containing protein ACR</fullName>
    </recommendedName>
    <alternativeName>
        <fullName evidence="2">Protein ACT DOMAIN REPEATS</fullName>
    </alternativeName>
</protein>
<keyword evidence="1 2" id="KW-0677">Repeat</keyword>
<evidence type="ECO:0000256" key="1">
    <source>
        <dbReference type="ARBA" id="ARBA00022737"/>
    </source>
</evidence>
<dbReference type="EMBL" id="JACGCM010002021">
    <property type="protein sequence ID" value="KAF6145938.1"/>
    <property type="molecule type" value="Genomic_DNA"/>
</dbReference>
<evidence type="ECO:0000256" key="2">
    <source>
        <dbReference type="RuleBase" id="RU369043"/>
    </source>
</evidence>
<comment type="function">
    <text evidence="2">Binds amino acids.</text>
</comment>
<evidence type="ECO:0000313" key="5">
    <source>
        <dbReference type="Proteomes" id="UP000541444"/>
    </source>
</evidence>
<keyword evidence="5" id="KW-1185">Reference proteome</keyword>
<dbReference type="OrthoDB" id="1923276at2759"/>
<gene>
    <name evidence="4" type="ORF">GIB67_007957</name>
</gene>
<comment type="caution">
    <text evidence="4">The sequence shown here is derived from an EMBL/GenBank/DDBJ whole genome shotgun (WGS) entry which is preliminary data.</text>
</comment>
<dbReference type="AlphaFoldDB" id="A0A7J7LTQ5"/>
<feature type="domain" description="ACT" evidence="3">
    <location>
        <begin position="9"/>
        <end position="87"/>
    </location>
</feature>
<accession>A0A7J7LTQ5</accession>
<dbReference type="Proteomes" id="UP000541444">
    <property type="component" value="Unassembled WGS sequence"/>
</dbReference>
<sequence>VPNDQVVVIQKGKKDGEPCVITVNCPDKTELGYDLCIIILVFRFCTTKRDVSTDGKWCYVMFWVVSDPGLSNVSWKILKDRLLSICPSRCVSFYLNQQPTRSIAPSVYLLKFCCLDRKGLLHGKH</sequence>
<dbReference type="PANTHER" id="PTHR31096:SF65">
    <property type="entry name" value="ACT DOMAIN-CONTAINING PROTEIN ACR9"/>
    <property type="match status" value="1"/>
</dbReference>